<proteinExistence type="predicted"/>
<sequence length="137" mass="16636">MSFRRGRKLEKIEEILDKEPKKDIEKKENIEIEEDDQLVTNLKKLNSNLILKIDDYQINIKKINKENRKLVGKNKILNDLIEKIKLENEEKIEKIKLENEEKIEEIKLKNKKKKIELNKIKKSKIKNIYEREQKKKK</sequence>
<feature type="non-terminal residue" evidence="2">
    <location>
        <position position="137"/>
    </location>
</feature>
<gene>
    <name evidence="2" type="ORF">METZ01_LOCUS91738</name>
</gene>
<protein>
    <submittedName>
        <fullName evidence="2">Uncharacterized protein</fullName>
    </submittedName>
</protein>
<organism evidence="2">
    <name type="scientific">marine metagenome</name>
    <dbReference type="NCBI Taxonomy" id="408172"/>
    <lineage>
        <taxon>unclassified sequences</taxon>
        <taxon>metagenomes</taxon>
        <taxon>ecological metagenomes</taxon>
    </lineage>
</organism>
<feature type="coiled-coil region" evidence="1">
    <location>
        <begin position="46"/>
        <end position="123"/>
    </location>
</feature>
<name>A0A381VFB9_9ZZZZ</name>
<reference evidence="2" key="1">
    <citation type="submission" date="2018-05" db="EMBL/GenBank/DDBJ databases">
        <authorList>
            <person name="Lanie J.A."/>
            <person name="Ng W.-L."/>
            <person name="Kazmierczak K.M."/>
            <person name="Andrzejewski T.M."/>
            <person name="Davidsen T.M."/>
            <person name="Wayne K.J."/>
            <person name="Tettelin H."/>
            <person name="Glass J.I."/>
            <person name="Rusch D."/>
            <person name="Podicherti R."/>
            <person name="Tsui H.-C.T."/>
            <person name="Winkler M.E."/>
        </authorList>
    </citation>
    <scope>NUCLEOTIDE SEQUENCE</scope>
</reference>
<accession>A0A381VFB9</accession>
<evidence type="ECO:0000256" key="1">
    <source>
        <dbReference type="SAM" id="Coils"/>
    </source>
</evidence>
<keyword evidence="1" id="KW-0175">Coiled coil</keyword>
<evidence type="ECO:0000313" key="2">
    <source>
        <dbReference type="EMBL" id="SVA38884.1"/>
    </source>
</evidence>
<dbReference type="EMBL" id="UINC01008646">
    <property type="protein sequence ID" value="SVA38884.1"/>
    <property type="molecule type" value="Genomic_DNA"/>
</dbReference>
<dbReference type="AlphaFoldDB" id="A0A381VFB9"/>